<evidence type="ECO:0000313" key="8">
    <source>
        <dbReference type="EMBL" id="CCU78843.1"/>
    </source>
</evidence>
<dbReference type="EC" id="2.6.1.-" evidence="6"/>
<dbReference type="PRINTS" id="PR00753">
    <property type="entry name" value="ACCSYNTHASE"/>
</dbReference>
<dbReference type="PROSITE" id="PS00105">
    <property type="entry name" value="AA_TRANSFER_CLASS_1"/>
    <property type="match status" value="1"/>
</dbReference>
<name>M5ED76_9FIRM</name>
<dbReference type="InterPro" id="IPR015424">
    <property type="entry name" value="PyrdxlP-dep_Trfase"/>
</dbReference>
<dbReference type="InterPro" id="IPR004839">
    <property type="entry name" value="Aminotransferase_I/II_large"/>
</dbReference>
<dbReference type="FunFam" id="3.40.640.10:FF:000033">
    <property type="entry name" value="Aspartate aminotransferase"/>
    <property type="match status" value="1"/>
</dbReference>
<dbReference type="EMBL" id="CAUI01000010">
    <property type="protein sequence ID" value="CCU78843.1"/>
    <property type="molecule type" value="Genomic_DNA"/>
</dbReference>
<sequence>MSSKYISEKFKKENESFFAKAAELKEAGKDIIDLSLGDPDLITAKNIIKKAALDAENGHTRYANPRGDLELREEIINYYQNNYQQEIKKEEIMLTVGACHGTFLALAAVLNPGEEVIIPSPYFAPYKEQVKLAGGTPVFVESKFEDDFQINLEAIIKVINEKTKAIIINSPHNPTGSIQSKETLIKLMKIARENDLLIFSDEVYESFDYENKFYSLVKFKEDFKRIILLNSFSKTFAMTGWRLGFVIADENILDIMQTINEGVCYSAPTISQRAAVEALKNEKQIKKEIASDFAERIKYAKKRLKANKIMEIAGGEGAFYIFPRIKNSGIKAEQFALKLLEEKGVLVLPGNDFGDQREEFIRIACTLKLDDLKNAFDRIDDFTECLNDIKAGDE</sequence>
<keyword evidence="4 6" id="KW-0808">Transferase</keyword>
<evidence type="ECO:0000256" key="3">
    <source>
        <dbReference type="ARBA" id="ARBA00022576"/>
    </source>
</evidence>
<dbReference type="PANTHER" id="PTHR46383:SF1">
    <property type="entry name" value="ASPARTATE AMINOTRANSFERASE"/>
    <property type="match status" value="1"/>
</dbReference>
<dbReference type="Proteomes" id="UP000012063">
    <property type="component" value="Unassembled WGS sequence"/>
</dbReference>
<dbReference type="InterPro" id="IPR015422">
    <property type="entry name" value="PyrdxlP-dep_Trfase_small"/>
</dbReference>
<dbReference type="InterPro" id="IPR015421">
    <property type="entry name" value="PyrdxlP-dep_Trfase_major"/>
</dbReference>
<dbReference type="AlphaFoldDB" id="M5ED76"/>
<dbReference type="InterPro" id="IPR004838">
    <property type="entry name" value="NHTrfase_class1_PyrdxlP-BS"/>
</dbReference>
<comment type="similarity">
    <text evidence="2 6">Belongs to the class-I pyridoxal-phosphate-dependent aminotransferase family.</text>
</comment>
<dbReference type="SUPFAM" id="SSF53383">
    <property type="entry name" value="PLP-dependent transferases"/>
    <property type="match status" value="1"/>
</dbReference>
<feature type="domain" description="Aminotransferase class I/classII large" evidence="7">
    <location>
        <begin position="29"/>
        <end position="379"/>
    </location>
</feature>
<evidence type="ECO:0000256" key="4">
    <source>
        <dbReference type="ARBA" id="ARBA00022679"/>
    </source>
</evidence>
<dbReference type="GO" id="GO:0006520">
    <property type="term" value="P:amino acid metabolic process"/>
    <property type="evidence" value="ECO:0007669"/>
    <property type="project" value="InterPro"/>
</dbReference>
<gene>
    <name evidence="8" type="ORF">HSACCH_00936</name>
</gene>
<dbReference type="InterPro" id="IPR050596">
    <property type="entry name" value="AspAT/PAT-like"/>
</dbReference>
<dbReference type="Gene3D" id="3.40.640.10">
    <property type="entry name" value="Type I PLP-dependent aspartate aminotransferase-like (Major domain)"/>
    <property type="match status" value="1"/>
</dbReference>
<proteinExistence type="inferred from homology"/>
<evidence type="ECO:0000256" key="6">
    <source>
        <dbReference type="RuleBase" id="RU000481"/>
    </source>
</evidence>
<evidence type="ECO:0000313" key="9">
    <source>
        <dbReference type="Proteomes" id="UP000012063"/>
    </source>
</evidence>
<protein>
    <recommendedName>
        <fullName evidence="6">Aminotransferase</fullName>
        <ecNumber evidence="6">2.6.1.-</ecNumber>
    </recommendedName>
</protein>
<dbReference type="CDD" id="cd00609">
    <property type="entry name" value="AAT_like"/>
    <property type="match status" value="1"/>
</dbReference>
<dbReference type="Pfam" id="PF00155">
    <property type="entry name" value="Aminotran_1_2"/>
    <property type="match status" value="1"/>
</dbReference>
<evidence type="ECO:0000256" key="1">
    <source>
        <dbReference type="ARBA" id="ARBA00001933"/>
    </source>
</evidence>
<keyword evidence="9" id="KW-1185">Reference proteome</keyword>
<dbReference type="PANTHER" id="PTHR46383">
    <property type="entry name" value="ASPARTATE AMINOTRANSFERASE"/>
    <property type="match status" value="1"/>
</dbReference>
<dbReference type="eggNOG" id="COG0436">
    <property type="taxonomic scope" value="Bacteria"/>
</dbReference>
<accession>M5ED76</accession>
<comment type="cofactor">
    <cofactor evidence="1 6">
        <name>pyridoxal 5'-phosphate</name>
        <dbReference type="ChEBI" id="CHEBI:597326"/>
    </cofactor>
</comment>
<keyword evidence="3 6" id="KW-0032">Aminotransferase</keyword>
<evidence type="ECO:0000256" key="5">
    <source>
        <dbReference type="ARBA" id="ARBA00022898"/>
    </source>
</evidence>
<dbReference type="Gene3D" id="3.90.1150.10">
    <property type="entry name" value="Aspartate Aminotransferase, domain 1"/>
    <property type="match status" value="1"/>
</dbReference>
<evidence type="ECO:0000256" key="2">
    <source>
        <dbReference type="ARBA" id="ARBA00007441"/>
    </source>
</evidence>
<organism evidence="8 9">
    <name type="scientific">Halanaerobium saccharolyticum subsp. saccharolyticum DSM 6643</name>
    <dbReference type="NCBI Taxonomy" id="1293054"/>
    <lineage>
        <taxon>Bacteria</taxon>
        <taxon>Bacillati</taxon>
        <taxon>Bacillota</taxon>
        <taxon>Clostridia</taxon>
        <taxon>Halanaerobiales</taxon>
        <taxon>Halanaerobiaceae</taxon>
        <taxon>Halanaerobium</taxon>
    </lineage>
</organism>
<dbReference type="STRING" id="1293054.HSACCH_00936"/>
<dbReference type="GO" id="GO:0008483">
    <property type="term" value="F:transaminase activity"/>
    <property type="evidence" value="ECO:0007669"/>
    <property type="project" value="UniProtKB-KW"/>
</dbReference>
<dbReference type="InParanoid" id="M5ED76"/>
<keyword evidence="5" id="KW-0663">Pyridoxal phosphate</keyword>
<evidence type="ECO:0000259" key="7">
    <source>
        <dbReference type="Pfam" id="PF00155"/>
    </source>
</evidence>
<dbReference type="GO" id="GO:0030170">
    <property type="term" value="F:pyridoxal phosphate binding"/>
    <property type="evidence" value="ECO:0007669"/>
    <property type="project" value="InterPro"/>
</dbReference>
<comment type="caution">
    <text evidence="8">The sequence shown here is derived from an EMBL/GenBank/DDBJ whole genome shotgun (WGS) entry which is preliminary data.</text>
</comment>
<reference evidence="9" key="1">
    <citation type="journal article" date="2013" name="Genome Announc.">
        <title>Genome Sequence of Halanaerobium saccharolyticum subsp. saccharolyticum Strain DSM 6643T, a Halophilic Hydrogen-Producing Bacterium.</title>
        <authorList>
            <person name="Kivisto A."/>
            <person name="Larjo A."/>
            <person name="Ciranna A."/>
            <person name="Santala V."/>
            <person name="Roos C."/>
            <person name="Karp M."/>
        </authorList>
    </citation>
    <scope>NUCLEOTIDE SEQUENCE [LARGE SCALE GENOMIC DNA]</scope>
    <source>
        <strain evidence="9">DSM 6643</strain>
    </source>
</reference>
<dbReference type="OrthoDB" id="9802328at2"/>
<dbReference type="RefSeq" id="WP_005488242.1">
    <property type="nucleotide sequence ID" value="NZ_CAUI01000010.1"/>
</dbReference>